<feature type="domain" description="Thioredoxin" evidence="1">
    <location>
        <begin position="93"/>
        <end position="254"/>
    </location>
</feature>
<evidence type="ECO:0000259" key="1">
    <source>
        <dbReference type="PROSITE" id="PS51352"/>
    </source>
</evidence>
<dbReference type="PROSITE" id="PS51352">
    <property type="entry name" value="THIOREDOXIN_2"/>
    <property type="match status" value="2"/>
</dbReference>
<dbReference type="CDD" id="cd02966">
    <property type="entry name" value="TlpA_like_family"/>
    <property type="match status" value="2"/>
</dbReference>
<gene>
    <name evidence="2" type="ORF">TPC1_15680</name>
</gene>
<evidence type="ECO:0000313" key="2">
    <source>
        <dbReference type="EMBL" id="JAP92394.1"/>
    </source>
</evidence>
<proteinExistence type="predicted"/>
<dbReference type="InterPro" id="IPR050553">
    <property type="entry name" value="Thioredoxin_ResA/DsbE_sf"/>
</dbReference>
<name>A0A146K8Y5_9EUKA</name>
<dbReference type="InterPro" id="IPR013766">
    <property type="entry name" value="Thioredoxin_domain"/>
</dbReference>
<dbReference type="AlphaFoldDB" id="A0A146K8Y5"/>
<protein>
    <submittedName>
        <fullName evidence="2">Redoxin domain protein</fullName>
    </submittedName>
</protein>
<dbReference type="PANTHER" id="PTHR42852">
    <property type="entry name" value="THIOL:DISULFIDE INTERCHANGE PROTEIN DSBE"/>
    <property type="match status" value="1"/>
</dbReference>
<dbReference type="SUPFAM" id="SSF52833">
    <property type="entry name" value="Thioredoxin-like"/>
    <property type="match status" value="3"/>
</dbReference>
<dbReference type="EMBL" id="GDID01004212">
    <property type="protein sequence ID" value="JAP92394.1"/>
    <property type="molecule type" value="Transcribed_RNA"/>
</dbReference>
<dbReference type="PANTHER" id="PTHR42852:SF18">
    <property type="entry name" value="CHROMOSOME UNDETERMINED SCAFFOLD_47, WHOLE GENOME SHOTGUN SEQUENCE"/>
    <property type="match status" value="1"/>
</dbReference>
<feature type="domain" description="Thioredoxin" evidence="1">
    <location>
        <begin position="258"/>
        <end position="334"/>
    </location>
</feature>
<feature type="non-terminal residue" evidence="2">
    <location>
        <position position="334"/>
    </location>
</feature>
<accession>A0A146K8Y5</accession>
<dbReference type="InterPro" id="IPR036249">
    <property type="entry name" value="Thioredoxin-like_sf"/>
</dbReference>
<sequence>EMHAKYKKVYIVSISTEEKSKVEALKRNMQLMGKYNLAVDQRKEGLQRYMEQQNVQGIPHSFLFDKLGNMVWQGQPTNAECQQHLEMLDASVALVQNQQPSQEVFEEFWEEVYEDEEYEVDIPRIIRELDFVTNVQEYKEGMPIMIECFATWCQPCINAVPHLAEMHETFNNVYMVSVSIEEKNKVEALKRNTPMMDKYNIAVDGKSNQLDRYMEHQNVDGIPHCFLFDKTGVMVWQGQPMTAECRNLLKKLNTSIKPTNNDQAKSVLTNIIKGLDFVSNVKEYKEGMPVMLECFATWCPPCRAAIPHLAEMHAKYKNVYIVSISTEEKSKVEA</sequence>
<dbReference type="Gene3D" id="3.40.30.10">
    <property type="entry name" value="Glutaredoxin"/>
    <property type="match status" value="3"/>
</dbReference>
<feature type="non-terminal residue" evidence="2">
    <location>
        <position position="1"/>
    </location>
</feature>
<organism evidence="2">
    <name type="scientific">Trepomonas sp. PC1</name>
    <dbReference type="NCBI Taxonomy" id="1076344"/>
    <lineage>
        <taxon>Eukaryota</taxon>
        <taxon>Metamonada</taxon>
        <taxon>Diplomonadida</taxon>
        <taxon>Hexamitidae</taxon>
        <taxon>Hexamitinae</taxon>
        <taxon>Trepomonas</taxon>
    </lineage>
</organism>
<reference evidence="2" key="1">
    <citation type="submission" date="2015-07" db="EMBL/GenBank/DDBJ databases">
        <title>Adaptation to a free-living lifestyle via gene acquisitions in the diplomonad Trepomonas sp. PC1.</title>
        <authorList>
            <person name="Xu F."/>
            <person name="Jerlstrom-Hultqvist J."/>
            <person name="Kolisko M."/>
            <person name="Simpson A.G.B."/>
            <person name="Roger A.J."/>
            <person name="Svard S.G."/>
            <person name="Andersson J.O."/>
        </authorList>
    </citation>
    <scope>NUCLEOTIDE SEQUENCE</scope>
    <source>
        <strain evidence="2">PC1</strain>
    </source>
</reference>
<dbReference type="Pfam" id="PF13905">
    <property type="entry name" value="Thioredoxin_8"/>
    <property type="match status" value="1"/>
</dbReference>
<dbReference type="InterPro" id="IPR012336">
    <property type="entry name" value="Thioredoxin-like_fold"/>
</dbReference>
<dbReference type="Pfam" id="PF00085">
    <property type="entry name" value="Thioredoxin"/>
    <property type="match status" value="1"/>
</dbReference>